<organism evidence="2 3">
    <name type="scientific">Phaeobacter piscinae</name>
    <dbReference type="NCBI Taxonomy" id="1580596"/>
    <lineage>
        <taxon>Bacteria</taxon>
        <taxon>Pseudomonadati</taxon>
        <taxon>Pseudomonadota</taxon>
        <taxon>Alphaproteobacteria</taxon>
        <taxon>Rhodobacterales</taxon>
        <taxon>Roseobacteraceae</taxon>
        <taxon>Phaeobacter</taxon>
    </lineage>
</organism>
<dbReference type="CDD" id="cd00093">
    <property type="entry name" value="HTH_XRE"/>
    <property type="match status" value="1"/>
</dbReference>
<proteinExistence type="predicted"/>
<reference evidence="2 3" key="3">
    <citation type="journal article" date="2017" name="Int. J. Syst. Evol. Microbiol.">
        <title>Adaptation of Surface-Associated Bacteria to the Open Ocean: A Genomically Distinct Subpopulation of Phaeobacter gallaeciensis Colonizes Pacific Mesozooplankton.</title>
        <authorList>
            <person name="Freese H.M."/>
            <person name="Methner A."/>
            <person name="Overmann J."/>
        </authorList>
    </citation>
    <scope>NUCLEOTIDE SEQUENCE [LARGE SCALE GENOMIC DNA]</scope>
    <source>
        <strain evidence="2 3">P36</strain>
    </source>
</reference>
<dbReference type="Proteomes" id="UP000218891">
    <property type="component" value="Chromosome"/>
</dbReference>
<keyword evidence="3" id="KW-1185">Reference proteome</keyword>
<dbReference type="InterPro" id="IPR010982">
    <property type="entry name" value="Lambda_DNA-bd_dom_sf"/>
</dbReference>
<name>A0ABN5DFA9_9RHOB</name>
<feature type="domain" description="HTH cro/C1-type" evidence="1">
    <location>
        <begin position="17"/>
        <end position="63"/>
    </location>
</feature>
<dbReference type="Pfam" id="PF01381">
    <property type="entry name" value="HTH_3"/>
    <property type="match status" value="1"/>
</dbReference>
<protein>
    <recommendedName>
        <fullName evidence="1">HTH cro/C1-type domain-containing protein</fullName>
    </recommendedName>
</protein>
<dbReference type="InterPro" id="IPR001387">
    <property type="entry name" value="Cro/C1-type_HTH"/>
</dbReference>
<evidence type="ECO:0000313" key="3">
    <source>
        <dbReference type="Proteomes" id="UP000218891"/>
    </source>
</evidence>
<accession>A0ABN5DFA9</accession>
<dbReference type="SMART" id="SM00530">
    <property type="entry name" value="HTH_XRE"/>
    <property type="match status" value="1"/>
</dbReference>
<evidence type="ECO:0000313" key="2">
    <source>
        <dbReference type="EMBL" id="ATG35881.1"/>
    </source>
</evidence>
<reference evidence="2 3" key="2">
    <citation type="journal article" date="2017" name="Genome Biol. Evol.">
        <title>Trajectories and Drivers of Genome Evolution in Surface-Associated Marine Phaeobacter.</title>
        <authorList>
            <person name="Freese H.M."/>
            <person name="Sikorski J."/>
            <person name="Bunk B."/>
            <person name="Scheuner C."/>
            <person name="Meier-Kolthoff J.P."/>
            <person name="Sproer C."/>
            <person name="Gram L."/>
            <person name="Overmann J."/>
        </authorList>
    </citation>
    <scope>NUCLEOTIDE SEQUENCE [LARGE SCALE GENOMIC DNA]</scope>
    <source>
        <strain evidence="2 3">P36</strain>
    </source>
</reference>
<evidence type="ECO:0000259" key="1">
    <source>
        <dbReference type="PROSITE" id="PS50943"/>
    </source>
</evidence>
<gene>
    <name evidence="2" type="ORF">PhaeoP36_01739</name>
</gene>
<reference evidence="2 3" key="1">
    <citation type="journal article" date="2017" name="Front. Microbiol.">
        <title>Phaeobacter piscinae sp. nov., a species of the Roseobacter group and potential aquaculture probiont.</title>
        <authorList>
            <person name="Sonnenschein E.C."/>
            <person name="Phippen C.B.W."/>
            <person name="Nielsen K.F."/>
            <person name="Mateiu R.V."/>
            <person name="Melchiorsen J."/>
            <person name="Gram L."/>
            <person name="Overmann J."/>
            <person name="Freese H.M."/>
        </authorList>
    </citation>
    <scope>NUCLEOTIDE SEQUENCE [LARGE SCALE GENOMIC DNA]</scope>
    <source>
        <strain evidence="2 3">P36</strain>
    </source>
</reference>
<sequence length="251" mass="27573">MTLSLIDHWKRLISADGRSQGELAELIGKSPGYFSKVWKGGHEPGVFTTFKLASVLGVSHEHLMGLDGGMSLAPSPGYQSEVNRQASRVLSDVMRVAHQRLSIWDNETQFATGGNVLPLLLRWWHQQSGHLVCHEGLRDHFDIIKAPDVADTTVEPLELGARSLAATKLGTNSADALKRLVEGFDTRSRMDLVRSYYDVSQQGTPALSAPISVRIPLPDGVPAAKVEYFRLQLPVVSPNGERFVLSYCFPA</sequence>
<dbReference type="PROSITE" id="PS50943">
    <property type="entry name" value="HTH_CROC1"/>
    <property type="match status" value="1"/>
</dbReference>
<dbReference type="SUPFAM" id="SSF47413">
    <property type="entry name" value="lambda repressor-like DNA-binding domains"/>
    <property type="match status" value="1"/>
</dbReference>
<dbReference type="Gene3D" id="1.10.260.40">
    <property type="entry name" value="lambda repressor-like DNA-binding domains"/>
    <property type="match status" value="1"/>
</dbReference>
<reference evidence="2 3" key="4">
    <citation type="journal article" date="2018" name="Environ. Microbiol. Rep.">
        <title>Phylogenetic distribution of roseobacticides in the Roseobacter group and their effect on microalgae.</title>
        <authorList>
            <person name="Sonnenschein E.C."/>
            <person name="Phippen C.B."/>
            <person name="Bentzon-Tilia M."/>
            <person name="Rasmussen S.A."/>
            <person name="Nielsen K.F."/>
            <person name="Gram L."/>
        </authorList>
    </citation>
    <scope>NUCLEOTIDE SEQUENCE [LARGE SCALE GENOMIC DNA]</scope>
    <source>
        <strain evidence="2 3">P36</strain>
    </source>
</reference>
<dbReference type="EMBL" id="CP010643">
    <property type="protein sequence ID" value="ATG35881.1"/>
    <property type="molecule type" value="Genomic_DNA"/>
</dbReference>